<dbReference type="AlphaFoldDB" id="A0A3R8T1C7"/>
<organism evidence="1 2">
    <name type="scientific">Aquabacterium soli</name>
    <dbReference type="NCBI Taxonomy" id="2493092"/>
    <lineage>
        <taxon>Bacteria</taxon>
        <taxon>Pseudomonadati</taxon>
        <taxon>Pseudomonadota</taxon>
        <taxon>Betaproteobacteria</taxon>
        <taxon>Burkholderiales</taxon>
        <taxon>Aquabacterium</taxon>
    </lineage>
</organism>
<dbReference type="Proteomes" id="UP000269265">
    <property type="component" value="Unassembled WGS sequence"/>
</dbReference>
<evidence type="ECO:0000313" key="1">
    <source>
        <dbReference type="EMBL" id="RRS03880.1"/>
    </source>
</evidence>
<reference evidence="1 2" key="1">
    <citation type="submission" date="2018-12" db="EMBL/GenBank/DDBJ databases">
        <title>The whole draft genome of Aquabacterium sp. SJQ9.</title>
        <authorList>
            <person name="Sun L."/>
            <person name="Gao X."/>
            <person name="Chen W."/>
            <person name="Huang K."/>
        </authorList>
    </citation>
    <scope>NUCLEOTIDE SEQUENCE [LARGE SCALE GENOMIC DNA]</scope>
    <source>
        <strain evidence="1 2">SJQ9</strain>
    </source>
</reference>
<name>A0A3R8T1C7_9BURK</name>
<accession>A0A3R8T1C7</accession>
<dbReference type="RefSeq" id="WP_125243720.1">
    <property type="nucleotide sequence ID" value="NZ_RSED01000009.1"/>
</dbReference>
<proteinExistence type="predicted"/>
<evidence type="ECO:0000313" key="2">
    <source>
        <dbReference type="Proteomes" id="UP000269265"/>
    </source>
</evidence>
<keyword evidence="2" id="KW-1185">Reference proteome</keyword>
<comment type="caution">
    <text evidence="1">The sequence shown here is derived from an EMBL/GenBank/DDBJ whole genome shotgun (WGS) entry which is preliminary data.</text>
</comment>
<sequence length="76" mass="8241">MKPLHDAPTHAFNASSTWMPALTSDGHGDCFPVEAMDSRRRAMSFNAIDHMRSSAARSLGLEADEIGALESAHGDW</sequence>
<protein>
    <submittedName>
        <fullName evidence="1">Uncharacterized protein</fullName>
    </submittedName>
</protein>
<gene>
    <name evidence="1" type="ORF">EIP75_13070</name>
</gene>
<dbReference type="EMBL" id="RSED01000009">
    <property type="protein sequence ID" value="RRS03880.1"/>
    <property type="molecule type" value="Genomic_DNA"/>
</dbReference>